<dbReference type="EMBL" id="KN839869">
    <property type="protein sequence ID" value="KIJ60800.1"/>
    <property type="molecule type" value="Genomic_DNA"/>
</dbReference>
<dbReference type="Proteomes" id="UP000053820">
    <property type="component" value="Unassembled WGS sequence"/>
</dbReference>
<gene>
    <name evidence="1" type="ORF">HYDPIDRAFT_116883</name>
</gene>
<dbReference type="HOGENOM" id="CLU_1627287_0_0_1"/>
<keyword evidence="2" id="KW-1185">Reference proteome</keyword>
<organism evidence="1 2">
    <name type="scientific">Hydnomerulius pinastri MD-312</name>
    <dbReference type="NCBI Taxonomy" id="994086"/>
    <lineage>
        <taxon>Eukaryota</taxon>
        <taxon>Fungi</taxon>
        <taxon>Dikarya</taxon>
        <taxon>Basidiomycota</taxon>
        <taxon>Agaricomycotina</taxon>
        <taxon>Agaricomycetes</taxon>
        <taxon>Agaricomycetidae</taxon>
        <taxon>Boletales</taxon>
        <taxon>Boletales incertae sedis</taxon>
        <taxon>Leucogyrophana</taxon>
    </lineage>
</organism>
<proteinExistence type="predicted"/>
<dbReference type="AlphaFoldDB" id="A0A0C9VSE6"/>
<protein>
    <submittedName>
        <fullName evidence="1">Uncharacterized protein</fullName>
    </submittedName>
</protein>
<reference evidence="1 2" key="1">
    <citation type="submission" date="2014-04" db="EMBL/GenBank/DDBJ databases">
        <title>Evolutionary Origins and Diversification of the Mycorrhizal Mutualists.</title>
        <authorList>
            <consortium name="DOE Joint Genome Institute"/>
            <consortium name="Mycorrhizal Genomics Consortium"/>
            <person name="Kohler A."/>
            <person name="Kuo A."/>
            <person name="Nagy L.G."/>
            <person name="Floudas D."/>
            <person name="Copeland A."/>
            <person name="Barry K.W."/>
            <person name="Cichocki N."/>
            <person name="Veneault-Fourrey C."/>
            <person name="LaButti K."/>
            <person name="Lindquist E.A."/>
            <person name="Lipzen A."/>
            <person name="Lundell T."/>
            <person name="Morin E."/>
            <person name="Murat C."/>
            <person name="Riley R."/>
            <person name="Ohm R."/>
            <person name="Sun H."/>
            <person name="Tunlid A."/>
            <person name="Henrissat B."/>
            <person name="Grigoriev I.V."/>
            <person name="Hibbett D.S."/>
            <person name="Martin F."/>
        </authorList>
    </citation>
    <scope>NUCLEOTIDE SEQUENCE [LARGE SCALE GENOMIC DNA]</scope>
    <source>
        <strain evidence="1 2">MD-312</strain>
    </source>
</reference>
<accession>A0A0C9VSE6</accession>
<name>A0A0C9VSE6_9AGAM</name>
<dbReference type="OrthoDB" id="3259646at2759"/>
<sequence>MFNGCSLWTTAIVFSAREGEVVSSCSSLEVAAQEILSSNEVLLCRSTAAHIGPRGAQPHAPLLQEWPRVPLESSDKRMQACGRSLPLWLPARRGAALSNLAMAKFISCQAREAHLDLDEPISLFREALDLRPPHNTDHPCTLINLSIALLAREPRRLIIRQAR</sequence>
<evidence type="ECO:0000313" key="2">
    <source>
        <dbReference type="Proteomes" id="UP000053820"/>
    </source>
</evidence>
<evidence type="ECO:0000313" key="1">
    <source>
        <dbReference type="EMBL" id="KIJ60800.1"/>
    </source>
</evidence>